<reference evidence="15" key="1">
    <citation type="submission" date="2020-04" db="EMBL/GenBank/DDBJ databases">
        <authorList>
            <person name="Neveu A P."/>
        </authorList>
    </citation>
    <scope>NUCLEOTIDE SEQUENCE</scope>
    <source>
        <tissue evidence="15">Whole embryo</tissue>
    </source>
</reference>
<feature type="compositionally biased region" description="Basic residues" evidence="13">
    <location>
        <begin position="113"/>
        <end position="129"/>
    </location>
</feature>
<evidence type="ECO:0000256" key="9">
    <source>
        <dbReference type="ARBA" id="ARBA00066085"/>
    </source>
</evidence>
<dbReference type="GO" id="GO:0046982">
    <property type="term" value="F:protein heterodimerization activity"/>
    <property type="evidence" value="ECO:0007669"/>
    <property type="project" value="InterPro"/>
</dbReference>
<dbReference type="PANTHER" id="PTHR10252:SF5">
    <property type="entry name" value="DR1-ASSOCIATED COREPRESSOR"/>
    <property type="match status" value="1"/>
</dbReference>
<evidence type="ECO:0000256" key="3">
    <source>
        <dbReference type="ARBA" id="ARBA00022553"/>
    </source>
</evidence>
<evidence type="ECO:0000256" key="5">
    <source>
        <dbReference type="ARBA" id="ARBA00023125"/>
    </source>
</evidence>
<dbReference type="GO" id="GO:0017054">
    <property type="term" value="C:negative cofactor 2 complex"/>
    <property type="evidence" value="ECO:0007669"/>
    <property type="project" value="TreeGrafter"/>
</dbReference>
<evidence type="ECO:0000259" key="14">
    <source>
        <dbReference type="Pfam" id="PF00808"/>
    </source>
</evidence>
<feature type="compositionally biased region" description="Low complexity" evidence="13">
    <location>
        <begin position="158"/>
        <end position="177"/>
    </location>
</feature>
<dbReference type="GO" id="GO:0016251">
    <property type="term" value="F:RNA polymerase II general transcription initiation factor activity"/>
    <property type="evidence" value="ECO:0007669"/>
    <property type="project" value="TreeGrafter"/>
</dbReference>
<dbReference type="EMBL" id="LR787151">
    <property type="protein sequence ID" value="CAB3263013.1"/>
    <property type="molecule type" value="mRNA"/>
</dbReference>
<name>A0A6F9DJ83_9ASCI</name>
<keyword evidence="3" id="KW-0597">Phosphoprotein</keyword>
<proteinExistence type="evidence at transcript level"/>
<organism evidence="15">
    <name type="scientific">Phallusia mammillata</name>
    <dbReference type="NCBI Taxonomy" id="59560"/>
    <lineage>
        <taxon>Eukaryota</taxon>
        <taxon>Metazoa</taxon>
        <taxon>Chordata</taxon>
        <taxon>Tunicata</taxon>
        <taxon>Ascidiacea</taxon>
        <taxon>Phlebobranchia</taxon>
        <taxon>Ascidiidae</taxon>
        <taxon>Phallusia</taxon>
    </lineage>
</organism>
<dbReference type="GO" id="GO:0000122">
    <property type="term" value="P:negative regulation of transcription by RNA polymerase II"/>
    <property type="evidence" value="ECO:0007669"/>
    <property type="project" value="UniProtKB-ARBA"/>
</dbReference>
<dbReference type="GO" id="GO:0001046">
    <property type="term" value="F:core promoter sequence-specific DNA binding"/>
    <property type="evidence" value="ECO:0007669"/>
    <property type="project" value="TreeGrafter"/>
</dbReference>
<dbReference type="Pfam" id="PF00808">
    <property type="entry name" value="CBFD_NFYB_HMF"/>
    <property type="match status" value="1"/>
</dbReference>
<evidence type="ECO:0000256" key="8">
    <source>
        <dbReference type="ARBA" id="ARBA00061393"/>
    </source>
</evidence>
<dbReference type="FunFam" id="1.10.20.10:FF:000032">
    <property type="entry name" value="dr1-associated corepressor isoform X1"/>
    <property type="match status" value="1"/>
</dbReference>
<dbReference type="CDD" id="cd22906">
    <property type="entry name" value="HFD_DRAP1"/>
    <property type="match status" value="1"/>
</dbReference>
<dbReference type="InterPro" id="IPR009072">
    <property type="entry name" value="Histone-fold"/>
</dbReference>
<evidence type="ECO:0000256" key="13">
    <source>
        <dbReference type="SAM" id="MobiDB-lite"/>
    </source>
</evidence>
<dbReference type="Gene3D" id="1.10.20.10">
    <property type="entry name" value="Histone, subunit A"/>
    <property type="match status" value="1"/>
</dbReference>
<comment type="subunit">
    <text evidence="9">Heterodimer with DR1. Binds BTAF1.</text>
</comment>
<evidence type="ECO:0000256" key="10">
    <source>
        <dbReference type="ARBA" id="ARBA00072760"/>
    </source>
</evidence>
<feature type="region of interest" description="Disordered" evidence="13">
    <location>
        <begin position="413"/>
        <end position="438"/>
    </location>
</feature>
<dbReference type="InterPro" id="IPR050568">
    <property type="entry name" value="Transcr_DNA_Rep_Reg"/>
</dbReference>
<dbReference type="InterPro" id="IPR003958">
    <property type="entry name" value="CBFA_NFYB_domain"/>
</dbReference>
<keyword evidence="7" id="KW-0539">Nucleus</keyword>
<evidence type="ECO:0000256" key="2">
    <source>
        <dbReference type="ARBA" id="ARBA00022491"/>
    </source>
</evidence>
<feature type="region of interest" description="Disordered" evidence="13">
    <location>
        <begin position="94"/>
        <end position="201"/>
    </location>
</feature>
<comment type="subcellular location">
    <subcellularLocation>
        <location evidence="1">Nucleus</location>
    </subcellularLocation>
</comment>
<keyword evidence="4" id="KW-0805">Transcription regulation</keyword>
<evidence type="ECO:0000256" key="4">
    <source>
        <dbReference type="ARBA" id="ARBA00023015"/>
    </source>
</evidence>
<evidence type="ECO:0000256" key="7">
    <source>
        <dbReference type="ARBA" id="ARBA00023242"/>
    </source>
</evidence>
<dbReference type="SUPFAM" id="SSF47113">
    <property type="entry name" value="Histone-fold"/>
    <property type="match status" value="1"/>
</dbReference>
<evidence type="ECO:0000256" key="6">
    <source>
        <dbReference type="ARBA" id="ARBA00023163"/>
    </source>
</evidence>
<evidence type="ECO:0000313" key="15">
    <source>
        <dbReference type="EMBL" id="CAB3263013.1"/>
    </source>
</evidence>
<gene>
    <name evidence="15" type="primary">LOC100186645</name>
</gene>
<dbReference type="PANTHER" id="PTHR10252">
    <property type="entry name" value="HISTONE-LIKE TRANSCRIPTION FACTOR CCAAT-RELATED"/>
    <property type="match status" value="1"/>
</dbReference>
<sequence>MPSKKKKYNSRFPPARIKKIMQTDDEIGKVAAAVPVLISKCLEMFLVSILQHTGEVTKGKHAKTMSTSHLKECINNVGMFDFLKDVVANVADMQNEEEPGTSSSGLPEEAKKTARKRNSTNPKTPKKRARLGESRKNSTKEELAPTASEDEDSCAETSQDSSNGLLSSSLSSTGHGSPKQMMKPSQVIERPRDGKTSDSMSFHIPLTNLISADGTEVSPKKNLGKETTSSEVKKKLLKKIDSNLDGNKPKTTEADLDGAEAIDMTIKPPVAHTTRCPVIVTNCAVIAQQKSTVTPALTVPNYKVSNTLLRADSNGSHPALPQQSPAIPSPLNMSHLYRPTPAGVPTHPGSAKHGSEHSMPEGGMLSFLYSPYTGDAHSPVVLPPRPAGEHLGQPQTKDINLHKSGVLSPPFQYPYNPVSAQREHNPPGTMSHFPPASQTQNIASKLHEDDDYDV</sequence>
<comment type="similarity">
    <text evidence="8">Belongs to the NC2 alpha/DRAP1 family.</text>
</comment>
<keyword evidence="2" id="KW-0678">Repressor</keyword>
<keyword evidence="6" id="KW-0804">Transcription</keyword>
<keyword evidence="5" id="KW-0238">DNA-binding</keyword>
<evidence type="ECO:0000256" key="11">
    <source>
        <dbReference type="ARBA" id="ARBA00077179"/>
    </source>
</evidence>
<protein>
    <recommendedName>
        <fullName evidence="10">Dr1-associated corepressor</fullName>
    </recommendedName>
    <alternativeName>
        <fullName evidence="11">Dr1-associated protein 1</fullName>
    </alternativeName>
    <alternativeName>
        <fullName evidence="12">Negative cofactor 2-alpha</fullName>
    </alternativeName>
</protein>
<feature type="domain" description="Transcription factor CBF/NF-Y/archaeal histone" evidence="14">
    <location>
        <begin position="11"/>
        <end position="74"/>
    </location>
</feature>
<accession>A0A6F9DJ83</accession>
<feature type="compositionally biased region" description="Basic and acidic residues" evidence="13">
    <location>
        <begin position="130"/>
        <end position="143"/>
    </location>
</feature>
<dbReference type="AlphaFoldDB" id="A0A6F9DJ83"/>
<evidence type="ECO:0000256" key="1">
    <source>
        <dbReference type="ARBA" id="ARBA00004123"/>
    </source>
</evidence>
<evidence type="ECO:0000256" key="12">
    <source>
        <dbReference type="ARBA" id="ARBA00078501"/>
    </source>
</evidence>